<reference evidence="6" key="1">
    <citation type="submission" date="2016-06" db="EMBL/GenBank/DDBJ databases">
        <authorList>
            <person name="Sutton G."/>
            <person name="Brinkac L."/>
            <person name="Sanka R."/>
            <person name="Adams M."/>
            <person name="Lau E."/>
            <person name="Mehaffy C."/>
            <person name="Tameris M."/>
            <person name="Hatherill M."/>
            <person name="Hanekom W."/>
            <person name="Mahomed H."/>
            <person name="Mcshane H."/>
        </authorList>
    </citation>
    <scope>NUCLEOTIDE SEQUENCE [LARGE SCALE GENOMIC DNA]</scope>
    <source>
        <strain evidence="6">852002-51209_SCH5440388</strain>
    </source>
</reference>
<dbReference type="InterPro" id="IPR036390">
    <property type="entry name" value="WH_DNA-bd_sf"/>
</dbReference>
<dbReference type="Gene3D" id="1.10.10.10">
    <property type="entry name" value="Winged helix-like DNA-binding domain superfamily/Winged helix DNA-binding domain"/>
    <property type="match status" value="1"/>
</dbReference>
<dbReference type="Proteomes" id="UP000093902">
    <property type="component" value="Unassembled WGS sequence"/>
</dbReference>
<evidence type="ECO:0000256" key="2">
    <source>
        <dbReference type="ARBA" id="ARBA00023125"/>
    </source>
</evidence>
<dbReference type="GO" id="GO:0003700">
    <property type="term" value="F:DNA-binding transcription factor activity"/>
    <property type="evidence" value="ECO:0007669"/>
    <property type="project" value="InterPro"/>
</dbReference>
<dbReference type="PROSITE" id="PS50995">
    <property type="entry name" value="HTH_MARR_2"/>
    <property type="match status" value="1"/>
</dbReference>
<dbReference type="InterPro" id="IPR036388">
    <property type="entry name" value="WH-like_DNA-bd_sf"/>
</dbReference>
<dbReference type="Pfam" id="PF12802">
    <property type="entry name" value="MarR_2"/>
    <property type="match status" value="1"/>
</dbReference>
<gene>
    <name evidence="5" type="ORF">A5792_14150</name>
</gene>
<evidence type="ECO:0000256" key="3">
    <source>
        <dbReference type="ARBA" id="ARBA00023163"/>
    </source>
</evidence>
<keyword evidence="3" id="KW-0804">Transcription</keyword>
<comment type="caution">
    <text evidence="5">The sequence shown here is derived from an EMBL/GenBank/DDBJ whole genome shotgun (WGS) entry which is preliminary data.</text>
</comment>
<dbReference type="EMBL" id="LZSO01000013">
    <property type="protein sequence ID" value="OBB31836.1"/>
    <property type="molecule type" value="Genomic_DNA"/>
</dbReference>
<organism evidence="5 6">
    <name type="scientific">Mycolicibacterium peregrinum</name>
    <name type="common">Mycobacterium peregrinum</name>
    <dbReference type="NCBI Taxonomy" id="43304"/>
    <lineage>
        <taxon>Bacteria</taxon>
        <taxon>Bacillati</taxon>
        <taxon>Actinomycetota</taxon>
        <taxon>Actinomycetes</taxon>
        <taxon>Mycobacteriales</taxon>
        <taxon>Mycobacteriaceae</taxon>
        <taxon>Mycolicibacterium</taxon>
    </lineage>
</organism>
<accession>A0A1A0RBG5</accession>
<dbReference type="PANTHER" id="PTHR33164:SF43">
    <property type="entry name" value="HTH-TYPE TRANSCRIPTIONAL REPRESSOR YETL"/>
    <property type="match status" value="1"/>
</dbReference>
<dbReference type="InterPro" id="IPR023187">
    <property type="entry name" value="Tscrpt_reg_MarR-type_CS"/>
</dbReference>
<evidence type="ECO:0000256" key="1">
    <source>
        <dbReference type="ARBA" id="ARBA00023015"/>
    </source>
</evidence>
<dbReference type="GO" id="GO:0003677">
    <property type="term" value="F:DNA binding"/>
    <property type="evidence" value="ECO:0007669"/>
    <property type="project" value="UniProtKB-KW"/>
</dbReference>
<dbReference type="RefSeq" id="WP_064931242.1">
    <property type="nucleotide sequence ID" value="NZ_LZSO01000013.1"/>
</dbReference>
<evidence type="ECO:0000313" key="6">
    <source>
        <dbReference type="Proteomes" id="UP000093902"/>
    </source>
</evidence>
<sequence>MADTIGAADDGDIVDFLGAATDIRRMISTLTTPVAREYGISERALGIIFLVHGGLDRPGVLIDYLNVLPSTITSDIDKLVAAGLLRRTPSDDDRRVIRIEVTRQGAGVQKKSLRRLHDFFRAQAAGVALDELHACIATLRKLSGVPQSSVPNPHRKADDVS</sequence>
<dbReference type="GO" id="GO:0006950">
    <property type="term" value="P:response to stress"/>
    <property type="evidence" value="ECO:0007669"/>
    <property type="project" value="TreeGrafter"/>
</dbReference>
<dbReference type="SMART" id="SM00347">
    <property type="entry name" value="HTH_MARR"/>
    <property type="match status" value="1"/>
</dbReference>
<dbReference type="InterPro" id="IPR039422">
    <property type="entry name" value="MarR/SlyA-like"/>
</dbReference>
<keyword evidence="2" id="KW-0238">DNA-binding</keyword>
<dbReference type="OrthoDB" id="5295456at2"/>
<protein>
    <recommendedName>
        <fullName evidence="4">HTH marR-type domain-containing protein</fullName>
    </recommendedName>
</protein>
<dbReference type="AlphaFoldDB" id="A0A1A0RBG5"/>
<proteinExistence type="predicted"/>
<keyword evidence="1" id="KW-0805">Transcription regulation</keyword>
<dbReference type="PANTHER" id="PTHR33164">
    <property type="entry name" value="TRANSCRIPTIONAL REGULATOR, MARR FAMILY"/>
    <property type="match status" value="1"/>
</dbReference>
<name>A0A1A0RBG5_MYCPR</name>
<dbReference type="SUPFAM" id="SSF46785">
    <property type="entry name" value="Winged helix' DNA-binding domain"/>
    <property type="match status" value="1"/>
</dbReference>
<dbReference type="InterPro" id="IPR000835">
    <property type="entry name" value="HTH_MarR-typ"/>
</dbReference>
<evidence type="ECO:0000313" key="5">
    <source>
        <dbReference type="EMBL" id="OBB31836.1"/>
    </source>
</evidence>
<feature type="domain" description="HTH marR-type" evidence="4">
    <location>
        <begin position="1"/>
        <end position="144"/>
    </location>
</feature>
<evidence type="ECO:0000259" key="4">
    <source>
        <dbReference type="PROSITE" id="PS50995"/>
    </source>
</evidence>
<dbReference type="PROSITE" id="PS01117">
    <property type="entry name" value="HTH_MARR_1"/>
    <property type="match status" value="1"/>
</dbReference>